<name>A0AAV8VFU0_9CUCU</name>
<evidence type="ECO:0000313" key="1">
    <source>
        <dbReference type="EMBL" id="KAJ8912955.1"/>
    </source>
</evidence>
<proteinExistence type="predicted"/>
<dbReference type="InterPro" id="IPR036397">
    <property type="entry name" value="RNaseH_sf"/>
</dbReference>
<evidence type="ECO:0000313" key="2">
    <source>
        <dbReference type="Proteomes" id="UP001159042"/>
    </source>
</evidence>
<dbReference type="Proteomes" id="UP001159042">
    <property type="component" value="Unassembled WGS sequence"/>
</dbReference>
<gene>
    <name evidence="1" type="ORF">NQ315_000010</name>
</gene>
<dbReference type="PANTHER" id="PTHR47326:SF1">
    <property type="entry name" value="HTH PSQ-TYPE DOMAIN-CONTAINING PROTEIN"/>
    <property type="match status" value="1"/>
</dbReference>
<dbReference type="AlphaFoldDB" id="A0AAV8VFU0"/>
<keyword evidence="2" id="KW-1185">Reference proteome</keyword>
<protein>
    <recommendedName>
        <fullName evidence="3">Transposase</fullName>
    </recommendedName>
</protein>
<evidence type="ECO:0008006" key="3">
    <source>
        <dbReference type="Google" id="ProtNLM"/>
    </source>
</evidence>
<accession>A0AAV8VFU0</accession>
<sequence>MLHELLKSMSFLYPERRQPDRTTFLKIYRNMVECGSVQKSRGRYQARRERFNEINVLAQVHVNPEGSTLNFARECGTSSTTVKRILKDNHYHDYKFKPVQTLYPGDGDRRVAFCRWLQIKLMADINYSRKVIWSDETTFTNSGIFNRKNKHYYATENPHLKQETRPQIRFHINVWCGILDDTIIGPFIIDGNLNSQKYLQLLETQLEDALDHLPLRYVRNLEGFQQDGAGPHNAALVTQYLNNRFPNNWIGTHGPVAWPPRSPCLNPLDYFFWGYLKNKVYYTPCQNMAELRERLNQAFYEIPMVGNEIWTTLYSPTSARRLILLSSRSFLLLAFEGALQVVDFEKWRTEQTA</sequence>
<comment type="caution">
    <text evidence="1">The sequence shown here is derived from an EMBL/GenBank/DDBJ whole genome shotgun (WGS) entry which is preliminary data.</text>
</comment>
<dbReference type="PANTHER" id="PTHR47326">
    <property type="entry name" value="TRANSPOSABLE ELEMENT TC3 TRANSPOSASE-LIKE PROTEIN"/>
    <property type="match status" value="1"/>
</dbReference>
<dbReference type="GO" id="GO:0003676">
    <property type="term" value="F:nucleic acid binding"/>
    <property type="evidence" value="ECO:0007669"/>
    <property type="project" value="InterPro"/>
</dbReference>
<organism evidence="1 2">
    <name type="scientific">Exocentrus adspersus</name>
    <dbReference type="NCBI Taxonomy" id="1586481"/>
    <lineage>
        <taxon>Eukaryota</taxon>
        <taxon>Metazoa</taxon>
        <taxon>Ecdysozoa</taxon>
        <taxon>Arthropoda</taxon>
        <taxon>Hexapoda</taxon>
        <taxon>Insecta</taxon>
        <taxon>Pterygota</taxon>
        <taxon>Neoptera</taxon>
        <taxon>Endopterygota</taxon>
        <taxon>Coleoptera</taxon>
        <taxon>Polyphaga</taxon>
        <taxon>Cucujiformia</taxon>
        <taxon>Chrysomeloidea</taxon>
        <taxon>Cerambycidae</taxon>
        <taxon>Lamiinae</taxon>
        <taxon>Acanthocinini</taxon>
        <taxon>Exocentrus</taxon>
    </lineage>
</organism>
<dbReference type="EMBL" id="JANEYG010000106">
    <property type="protein sequence ID" value="KAJ8912955.1"/>
    <property type="molecule type" value="Genomic_DNA"/>
</dbReference>
<reference evidence="1 2" key="1">
    <citation type="journal article" date="2023" name="Insect Mol. Biol.">
        <title>Genome sequencing provides insights into the evolution of gene families encoding plant cell wall-degrading enzymes in longhorned beetles.</title>
        <authorList>
            <person name="Shin N.R."/>
            <person name="Okamura Y."/>
            <person name="Kirsch R."/>
            <person name="Pauchet Y."/>
        </authorList>
    </citation>
    <scope>NUCLEOTIDE SEQUENCE [LARGE SCALE GENOMIC DNA]</scope>
    <source>
        <strain evidence="1">EAD_L_NR</strain>
    </source>
</reference>
<dbReference type="Gene3D" id="3.30.420.10">
    <property type="entry name" value="Ribonuclease H-like superfamily/Ribonuclease H"/>
    <property type="match status" value="1"/>
</dbReference>